<dbReference type="Proteomes" id="UP001212996">
    <property type="component" value="Unassembled WGS sequence"/>
</dbReference>
<evidence type="ECO:0000313" key="1">
    <source>
        <dbReference type="EMBL" id="MDB6374260.1"/>
    </source>
</evidence>
<dbReference type="AlphaFoldDB" id="A0AAW6BNK8"/>
<protein>
    <submittedName>
        <fullName evidence="1">Uncharacterized protein</fullName>
    </submittedName>
</protein>
<dbReference type="RefSeq" id="WP_271867539.1">
    <property type="nucleotide sequence ID" value="NZ_JAQMFO010000040.1"/>
</dbReference>
<name>A0AAW6BNK8_9GAMM</name>
<dbReference type="EMBL" id="JAQMFO010000040">
    <property type="protein sequence ID" value="MDB6374260.1"/>
    <property type="molecule type" value="Genomic_DNA"/>
</dbReference>
<gene>
    <name evidence="1" type="ORF">PH362_20605</name>
</gene>
<evidence type="ECO:0000313" key="2">
    <source>
        <dbReference type="Proteomes" id="UP001212996"/>
    </source>
</evidence>
<accession>A0AAW6BNK8</accession>
<sequence length="190" mass="22498">MVINVVSSYVAKDFSPLHLSIVKYAKISKDVQETGYGEYYIYNEKVNRIYSNPDWYVAPFIYNTENKEKKGEGYARCNMVLFSDNRIFIPDKKFNGEYAENYSSCFGYKLISIFYVKNLIWIVGKVGYESPQSGISSEWFSYDYYFFDIKREVFCFDDNIPKLIKNKNKLEVILMKYVPNYNQCNNISKY</sequence>
<organism evidence="1 2">
    <name type="scientific">Photorhabdus bodei</name>
    <dbReference type="NCBI Taxonomy" id="2029681"/>
    <lineage>
        <taxon>Bacteria</taxon>
        <taxon>Pseudomonadati</taxon>
        <taxon>Pseudomonadota</taxon>
        <taxon>Gammaproteobacteria</taxon>
        <taxon>Enterobacterales</taxon>
        <taxon>Morganellaceae</taxon>
        <taxon>Photorhabdus</taxon>
    </lineage>
</organism>
<comment type="caution">
    <text evidence="1">The sequence shown here is derived from an EMBL/GenBank/DDBJ whole genome shotgun (WGS) entry which is preliminary data.</text>
</comment>
<proteinExistence type="predicted"/>
<reference evidence="1" key="1">
    <citation type="submission" date="2023-01" db="EMBL/GenBank/DDBJ databases">
        <title>Genome sequencing of Photorhabdus bodei 09-20.</title>
        <authorList>
            <person name="Kalindamar S."/>
            <person name="Kumru S."/>
        </authorList>
    </citation>
    <scope>NUCLEOTIDE SEQUENCE</scope>
    <source>
        <strain evidence="1">09-20</strain>
    </source>
</reference>